<keyword evidence="2" id="KW-0732">Signal</keyword>
<dbReference type="OrthoDB" id="7067800at2"/>
<proteinExistence type="predicted"/>
<feature type="signal peptide" evidence="2">
    <location>
        <begin position="1"/>
        <end position="24"/>
    </location>
</feature>
<dbReference type="Gene3D" id="3.50.30.50">
    <property type="entry name" value="Putative cyclase"/>
    <property type="match status" value="1"/>
</dbReference>
<dbReference type="GO" id="GO:0004061">
    <property type="term" value="F:arylformamidase activity"/>
    <property type="evidence" value="ECO:0007669"/>
    <property type="project" value="InterPro"/>
</dbReference>
<evidence type="ECO:0000256" key="1">
    <source>
        <dbReference type="SAM" id="MobiDB-lite"/>
    </source>
</evidence>
<dbReference type="InterPro" id="IPR037175">
    <property type="entry name" value="KFase_sf"/>
</dbReference>
<organism evidence="3 4">
    <name type="scientific">Halomonas urumqiensis</name>
    <dbReference type="NCBI Taxonomy" id="1684789"/>
    <lineage>
        <taxon>Bacteria</taxon>
        <taxon>Pseudomonadati</taxon>
        <taxon>Pseudomonadota</taxon>
        <taxon>Gammaproteobacteria</taxon>
        <taxon>Oceanospirillales</taxon>
        <taxon>Halomonadaceae</taxon>
        <taxon>Halomonas</taxon>
    </lineage>
</organism>
<dbReference type="PANTHER" id="PTHR34861">
    <property type="match status" value="1"/>
</dbReference>
<feature type="region of interest" description="Disordered" evidence="1">
    <location>
        <begin position="96"/>
        <end position="115"/>
    </location>
</feature>
<gene>
    <name evidence="3" type="ORF">C1H70_15070</name>
</gene>
<dbReference type="PANTHER" id="PTHR34861:SF10">
    <property type="entry name" value="CYCLASE"/>
    <property type="match status" value="1"/>
</dbReference>
<reference evidence="3 4" key="1">
    <citation type="submission" date="2018-01" db="EMBL/GenBank/DDBJ databases">
        <title>Halomonas endophytica sp. nov., isolated from storage liquid in the stems of Populus euphratica.</title>
        <authorList>
            <person name="Chen C."/>
        </authorList>
    </citation>
    <scope>NUCLEOTIDE SEQUENCE [LARGE SCALE GENOMIC DNA]</scope>
    <source>
        <strain evidence="3 4">BZ-SZ-XJ27</strain>
    </source>
</reference>
<evidence type="ECO:0000256" key="2">
    <source>
        <dbReference type="SAM" id="SignalP"/>
    </source>
</evidence>
<accession>A0A2N7UCD0</accession>
<name>A0A2N7UCD0_9GAMM</name>
<comment type="caution">
    <text evidence="3">The sequence shown here is derived from an EMBL/GenBank/DDBJ whole genome shotgun (WGS) entry which is preliminary data.</text>
</comment>
<dbReference type="InterPro" id="IPR007325">
    <property type="entry name" value="KFase/CYL"/>
</dbReference>
<dbReference type="GO" id="GO:0019441">
    <property type="term" value="P:L-tryptophan catabolic process to kynurenine"/>
    <property type="evidence" value="ECO:0007669"/>
    <property type="project" value="InterPro"/>
</dbReference>
<keyword evidence="4" id="KW-1185">Reference proteome</keyword>
<dbReference type="EMBL" id="PNRG01000033">
    <property type="protein sequence ID" value="PMR78099.1"/>
    <property type="molecule type" value="Genomic_DNA"/>
</dbReference>
<sequence>MDPRWNLFAASTLVAALTTSSALAAAPPDPDHQAMLENSRQHIPLPPWPNGDQAGMGNTQGAGTWQRCAFHMARPDARTYELSHVRSANMPQSPFAAPASSEFDPTSGIPGTRHGFNTESVSGNVGGQGTQLDALGHFGHLATPWDGQGEFPADELRYYGGLTQDEVKPSADAPLSKLGVEHVPPIVTSAVLLDASEYLNEGEPLAAGTQIDKADIQGMIEAQGLGWRGLQPGDVLYVHTGWGSRWDDENGIYYGMGPGLDYDTMAWLAEQAIVLVALDNPFTDPVPEGMLSGESAPQGVPDGLPFAIHHHNLTQSGIYQIQNANLGEMARDNVWTSCTMILPNRTQGAAQAPVRPIAIGSPTRP</sequence>
<protein>
    <submittedName>
        <fullName evidence="3">Polyketide cyclase</fullName>
    </submittedName>
</protein>
<dbReference type="SUPFAM" id="SSF102198">
    <property type="entry name" value="Putative cyclase"/>
    <property type="match status" value="1"/>
</dbReference>
<evidence type="ECO:0000313" key="3">
    <source>
        <dbReference type="EMBL" id="PMR78099.1"/>
    </source>
</evidence>
<dbReference type="AlphaFoldDB" id="A0A2N7UCD0"/>
<feature type="chain" id="PRO_5014666504" evidence="2">
    <location>
        <begin position="25"/>
        <end position="365"/>
    </location>
</feature>
<dbReference type="RefSeq" id="WP_102589165.1">
    <property type="nucleotide sequence ID" value="NZ_PNRG01000033.1"/>
</dbReference>
<dbReference type="Proteomes" id="UP000235547">
    <property type="component" value="Unassembled WGS sequence"/>
</dbReference>
<dbReference type="Pfam" id="PF04199">
    <property type="entry name" value="Cyclase"/>
    <property type="match status" value="1"/>
</dbReference>
<evidence type="ECO:0000313" key="4">
    <source>
        <dbReference type="Proteomes" id="UP000235547"/>
    </source>
</evidence>